<evidence type="ECO:0000259" key="2">
    <source>
        <dbReference type="Pfam" id="PF22421"/>
    </source>
</evidence>
<proteinExistence type="predicted"/>
<reference evidence="4" key="1">
    <citation type="submission" date="2016-11" db="EMBL/GenBank/DDBJ databases">
        <authorList>
            <person name="Shukria A."/>
            <person name="Stevens D.C."/>
        </authorList>
    </citation>
    <scope>NUCLEOTIDE SEQUENCE [LARGE SCALE GENOMIC DNA]</scope>
    <source>
        <strain evidence="4">Cbfe23</strain>
    </source>
</reference>
<keyword evidence="1" id="KW-0694">RNA-binding</keyword>
<dbReference type="Pfam" id="PF22421">
    <property type="entry name" value="SYY_C-terminal"/>
    <property type="match status" value="1"/>
</dbReference>
<protein>
    <recommendedName>
        <fullName evidence="2">Tyrosine--tRNA ligase SYY-like C-terminal domain-containing protein</fullName>
    </recommendedName>
</protein>
<evidence type="ECO:0000313" key="3">
    <source>
        <dbReference type="EMBL" id="OJH40656.1"/>
    </source>
</evidence>
<feature type="domain" description="Tyrosine--tRNA ligase SYY-like C-terminal" evidence="2">
    <location>
        <begin position="11"/>
        <end position="76"/>
    </location>
</feature>
<organism evidence="3 4">
    <name type="scientific">Cystobacter ferrugineus</name>
    <dbReference type="NCBI Taxonomy" id="83449"/>
    <lineage>
        <taxon>Bacteria</taxon>
        <taxon>Pseudomonadati</taxon>
        <taxon>Myxococcota</taxon>
        <taxon>Myxococcia</taxon>
        <taxon>Myxococcales</taxon>
        <taxon>Cystobacterineae</taxon>
        <taxon>Archangiaceae</taxon>
        <taxon>Cystobacter</taxon>
    </lineage>
</organism>
<dbReference type="Gene3D" id="3.10.290.10">
    <property type="entry name" value="RNA-binding S4 domain"/>
    <property type="match status" value="1"/>
</dbReference>
<keyword evidence="4" id="KW-1185">Reference proteome</keyword>
<evidence type="ECO:0000313" key="4">
    <source>
        <dbReference type="Proteomes" id="UP000182229"/>
    </source>
</evidence>
<dbReference type="GO" id="GO:0003723">
    <property type="term" value="F:RNA binding"/>
    <property type="evidence" value="ECO:0007669"/>
    <property type="project" value="UniProtKB-KW"/>
</dbReference>
<name>A0A1L9BEJ3_9BACT</name>
<gene>
    <name evidence="3" type="ORF">BON30_06825</name>
</gene>
<evidence type="ECO:0000256" key="1">
    <source>
        <dbReference type="PROSITE-ProRule" id="PRU00182"/>
    </source>
</evidence>
<sequence>MAVARADLDAGLRLVDLLVEADLAESKGAAKRLIRDAGARVNGTVVADEAALVTAADLDSEGRIRLSAGRKRHALIRCH</sequence>
<dbReference type="InterPro" id="IPR054608">
    <property type="entry name" value="SYY-like_C"/>
</dbReference>
<dbReference type="AlphaFoldDB" id="A0A1L9BEJ3"/>
<dbReference type="RefSeq" id="WP_222841935.1">
    <property type="nucleotide sequence ID" value="NZ_MPIN01000002.1"/>
</dbReference>
<dbReference type="CDD" id="cd00165">
    <property type="entry name" value="S4"/>
    <property type="match status" value="1"/>
</dbReference>
<dbReference type="EMBL" id="MPIN01000002">
    <property type="protein sequence ID" value="OJH40656.1"/>
    <property type="molecule type" value="Genomic_DNA"/>
</dbReference>
<reference evidence="3 4" key="2">
    <citation type="submission" date="2016-12" db="EMBL/GenBank/DDBJ databases">
        <title>Draft Genome Sequence of Cystobacter ferrugineus Strain Cbfe23.</title>
        <authorList>
            <person name="Akbar S."/>
            <person name="Dowd S.E."/>
            <person name="Stevens D.C."/>
        </authorList>
    </citation>
    <scope>NUCLEOTIDE SEQUENCE [LARGE SCALE GENOMIC DNA]</scope>
    <source>
        <strain evidence="3 4">Cbfe23</strain>
    </source>
</reference>
<dbReference type="SUPFAM" id="SSF55174">
    <property type="entry name" value="Alpha-L RNA-binding motif"/>
    <property type="match status" value="1"/>
</dbReference>
<dbReference type="STRING" id="83449.BON30_06825"/>
<dbReference type="InterPro" id="IPR036986">
    <property type="entry name" value="S4_RNA-bd_sf"/>
</dbReference>
<accession>A0A1L9BEJ3</accession>
<dbReference type="PROSITE" id="PS50889">
    <property type="entry name" value="S4"/>
    <property type="match status" value="1"/>
</dbReference>
<dbReference type="Proteomes" id="UP000182229">
    <property type="component" value="Unassembled WGS sequence"/>
</dbReference>
<comment type="caution">
    <text evidence="3">The sequence shown here is derived from an EMBL/GenBank/DDBJ whole genome shotgun (WGS) entry which is preliminary data.</text>
</comment>